<comment type="caution">
    <text evidence="1">The sequence shown here is derived from an EMBL/GenBank/DDBJ whole genome shotgun (WGS) entry which is preliminary data.</text>
</comment>
<organism evidence="1 2">
    <name type="scientific">Portunus trituberculatus</name>
    <name type="common">Swimming crab</name>
    <name type="synonym">Neptunus trituberculatus</name>
    <dbReference type="NCBI Taxonomy" id="210409"/>
    <lineage>
        <taxon>Eukaryota</taxon>
        <taxon>Metazoa</taxon>
        <taxon>Ecdysozoa</taxon>
        <taxon>Arthropoda</taxon>
        <taxon>Crustacea</taxon>
        <taxon>Multicrustacea</taxon>
        <taxon>Malacostraca</taxon>
        <taxon>Eumalacostraca</taxon>
        <taxon>Eucarida</taxon>
        <taxon>Decapoda</taxon>
        <taxon>Pleocyemata</taxon>
        <taxon>Brachyura</taxon>
        <taxon>Eubrachyura</taxon>
        <taxon>Portunoidea</taxon>
        <taxon>Portunidae</taxon>
        <taxon>Portuninae</taxon>
        <taxon>Portunus</taxon>
    </lineage>
</organism>
<proteinExistence type="predicted"/>
<name>A0A5B7HF37_PORTR</name>
<dbReference type="Proteomes" id="UP000324222">
    <property type="component" value="Unassembled WGS sequence"/>
</dbReference>
<dbReference type="AlphaFoldDB" id="A0A5B7HF37"/>
<evidence type="ECO:0000313" key="2">
    <source>
        <dbReference type="Proteomes" id="UP000324222"/>
    </source>
</evidence>
<dbReference type="EMBL" id="VSRR010026351">
    <property type="protein sequence ID" value="MPC67518.1"/>
    <property type="molecule type" value="Genomic_DNA"/>
</dbReference>
<reference evidence="1 2" key="1">
    <citation type="submission" date="2019-05" db="EMBL/GenBank/DDBJ databases">
        <title>Another draft genome of Portunus trituberculatus and its Hox gene families provides insights of decapod evolution.</title>
        <authorList>
            <person name="Jeong J.-H."/>
            <person name="Song I."/>
            <person name="Kim S."/>
            <person name="Choi T."/>
            <person name="Kim D."/>
            <person name="Ryu S."/>
            <person name="Kim W."/>
        </authorList>
    </citation>
    <scope>NUCLEOTIDE SEQUENCE [LARGE SCALE GENOMIC DNA]</scope>
    <source>
        <tissue evidence="1">Muscle</tissue>
    </source>
</reference>
<evidence type="ECO:0000313" key="1">
    <source>
        <dbReference type="EMBL" id="MPC67518.1"/>
    </source>
</evidence>
<accession>A0A5B7HF37</accession>
<protein>
    <submittedName>
        <fullName evidence="1">Uncharacterized protein</fullName>
    </submittedName>
</protein>
<sequence>MTLAAHLHHLYLSAVYSHHTALRSQLSALGVTTFDLSTLLAASGIHLSRQPAVLRVRGPNQQQKQACVSYSYIVVNNITI</sequence>
<gene>
    <name evidence="1" type="ORF">E2C01_061695</name>
</gene>
<keyword evidence="2" id="KW-1185">Reference proteome</keyword>